<dbReference type="STRING" id="1844.UG56_013525"/>
<dbReference type="EMBL" id="JZDQ02000017">
    <property type="protein sequence ID" value="OIJ26260.1"/>
    <property type="molecule type" value="Genomic_DNA"/>
</dbReference>
<gene>
    <name evidence="3" type="ORF">UG56_013525</name>
</gene>
<sequence>MEDVSETDQQQPAQPSSESTSEQPETPARSYPRTFGALIGSMIFLLVLVVPIVLVVQWRGNLEREVSGANQTYKADWAEAVRSAQVADLDVVYPRELPSGWYANTDPSYKGGEEPAWTMSFVKGETSYVGLEFSTRSAQALAQKNVDPQAKKGDQVDIPTDVATTWTEWSDSDGDTGYSTEVDGQTLMLWGPKDGDVRDYLALLTTEPLK</sequence>
<evidence type="ECO:0008006" key="5">
    <source>
        <dbReference type="Google" id="ProtNLM"/>
    </source>
</evidence>
<keyword evidence="4" id="KW-1185">Reference proteome</keyword>
<feature type="compositionally biased region" description="Low complexity" evidence="1">
    <location>
        <begin position="9"/>
        <end position="28"/>
    </location>
</feature>
<reference evidence="3" key="1">
    <citation type="submission" date="2016-10" db="EMBL/GenBank/DDBJ databases">
        <title>Draft Genome Sequence of Nocardioides luteus Strain BAFB, an Alkane-Degrading Bacterium Isolated from JP-7 Polluted Soil.</title>
        <authorList>
            <person name="Brown L."/>
            <person name="Ruiz O.N."/>
            <person name="Gunasekera T."/>
        </authorList>
    </citation>
    <scope>NUCLEOTIDE SEQUENCE [LARGE SCALE GENOMIC DNA]</scope>
    <source>
        <strain evidence="3">BAFB</strain>
    </source>
</reference>
<protein>
    <recommendedName>
        <fullName evidence="5">DUF4245 domain-containing protein</fullName>
    </recommendedName>
</protein>
<comment type="caution">
    <text evidence="3">The sequence shown here is derived from an EMBL/GenBank/DDBJ whole genome shotgun (WGS) entry which is preliminary data.</text>
</comment>
<dbReference type="Proteomes" id="UP000033772">
    <property type="component" value="Unassembled WGS sequence"/>
</dbReference>
<feature type="region of interest" description="Disordered" evidence="1">
    <location>
        <begin position="1"/>
        <end position="29"/>
    </location>
</feature>
<evidence type="ECO:0000313" key="4">
    <source>
        <dbReference type="Proteomes" id="UP000033772"/>
    </source>
</evidence>
<accession>A0A1J4N3X0</accession>
<evidence type="ECO:0000256" key="2">
    <source>
        <dbReference type="SAM" id="Phobius"/>
    </source>
</evidence>
<dbReference type="Pfam" id="PF14030">
    <property type="entry name" value="DUF4245"/>
    <property type="match status" value="1"/>
</dbReference>
<evidence type="ECO:0000256" key="1">
    <source>
        <dbReference type="SAM" id="MobiDB-lite"/>
    </source>
</evidence>
<evidence type="ECO:0000313" key="3">
    <source>
        <dbReference type="EMBL" id="OIJ26260.1"/>
    </source>
</evidence>
<keyword evidence="2" id="KW-1133">Transmembrane helix</keyword>
<keyword evidence="2" id="KW-0812">Transmembrane</keyword>
<keyword evidence="2" id="KW-0472">Membrane</keyword>
<proteinExistence type="predicted"/>
<dbReference type="InterPro" id="IPR025339">
    <property type="entry name" value="DUF4245"/>
</dbReference>
<name>A0A1J4N3X0_9ACTN</name>
<feature type="transmembrane region" description="Helical" evidence="2">
    <location>
        <begin position="35"/>
        <end position="56"/>
    </location>
</feature>
<organism evidence="3 4">
    <name type="scientific">Nocardioides luteus</name>
    <dbReference type="NCBI Taxonomy" id="1844"/>
    <lineage>
        <taxon>Bacteria</taxon>
        <taxon>Bacillati</taxon>
        <taxon>Actinomycetota</taxon>
        <taxon>Actinomycetes</taxon>
        <taxon>Propionibacteriales</taxon>
        <taxon>Nocardioidaceae</taxon>
        <taxon>Nocardioides</taxon>
    </lineage>
</organism>
<dbReference type="AlphaFoldDB" id="A0A1J4N3X0"/>